<dbReference type="Proteomes" id="UP000461948">
    <property type="component" value="Unassembled WGS sequence"/>
</dbReference>
<organism evidence="2 3">
    <name type="scientific">Enterobacter agglomerans</name>
    <name type="common">Erwinia herbicola</name>
    <name type="synonym">Pantoea agglomerans</name>
    <dbReference type="NCBI Taxonomy" id="549"/>
    <lineage>
        <taxon>Bacteria</taxon>
        <taxon>Pseudomonadati</taxon>
        <taxon>Pseudomonadota</taxon>
        <taxon>Gammaproteobacteria</taxon>
        <taxon>Enterobacterales</taxon>
        <taxon>Erwiniaceae</taxon>
        <taxon>Pantoea</taxon>
        <taxon>Pantoea agglomerans group</taxon>
    </lineage>
</organism>
<evidence type="ECO:0000313" key="2">
    <source>
        <dbReference type="EMBL" id="MSE17567.1"/>
    </source>
</evidence>
<feature type="domain" description="Bacterial Ig-like" evidence="1">
    <location>
        <begin position="305"/>
        <end position="374"/>
    </location>
</feature>
<protein>
    <submittedName>
        <fullName evidence="2">Ig-like domain-containing protein</fullName>
    </submittedName>
</protein>
<comment type="caution">
    <text evidence="2">The sequence shown here is derived from an EMBL/GenBank/DDBJ whole genome shotgun (WGS) entry which is preliminary data.</text>
</comment>
<dbReference type="NCBIfam" id="NF012196">
    <property type="entry name" value="Ig_like_ice"/>
    <property type="match status" value="1"/>
</dbReference>
<dbReference type="InterPro" id="IPR044016">
    <property type="entry name" value="Big_13"/>
</dbReference>
<dbReference type="InterPro" id="IPR049826">
    <property type="entry name" value="Ig-like_ice"/>
</dbReference>
<reference evidence="2 3" key="1">
    <citation type="submission" date="2019-11" db="EMBL/GenBank/DDBJ databases">
        <title>Draft Genome Sequence of Plant Growth-Promoting Rhizosphere-Associated Bacteria.</title>
        <authorList>
            <person name="Vasilyev I.Y."/>
            <person name="Radchenko V."/>
            <person name="Ilnitskaya E.V."/>
        </authorList>
    </citation>
    <scope>NUCLEOTIDE SEQUENCE [LARGE SCALE GENOMIC DNA]</scope>
    <source>
        <strain evidence="2 3">VRA_MhP_f</strain>
    </source>
</reference>
<dbReference type="InterPro" id="IPR013783">
    <property type="entry name" value="Ig-like_fold"/>
</dbReference>
<gene>
    <name evidence="2" type="ORF">GKC49_21400</name>
</gene>
<dbReference type="EMBL" id="WKLC01001243">
    <property type="protein sequence ID" value="MSE17567.1"/>
    <property type="molecule type" value="Genomic_DNA"/>
</dbReference>
<feature type="non-terminal residue" evidence="2">
    <location>
        <position position="443"/>
    </location>
</feature>
<dbReference type="Gene3D" id="2.60.40.10">
    <property type="entry name" value="Immunoglobulins"/>
    <property type="match status" value="5"/>
</dbReference>
<dbReference type="Pfam" id="PF19077">
    <property type="entry name" value="Big_13"/>
    <property type="match status" value="4"/>
</dbReference>
<feature type="non-terminal residue" evidence="2">
    <location>
        <position position="1"/>
    </location>
</feature>
<dbReference type="NCBIfam" id="NF033510">
    <property type="entry name" value="Ca_tandemer"/>
    <property type="match status" value="5"/>
</dbReference>
<proteinExistence type="predicted"/>
<accession>A0A7X2SXC2</accession>
<name>A0A7X2SXC2_ENTAG</name>
<feature type="domain" description="Bacterial Ig-like" evidence="1">
    <location>
        <begin position="12"/>
        <end position="70"/>
    </location>
</feature>
<feature type="domain" description="Bacterial Ig-like" evidence="1">
    <location>
        <begin position="103"/>
        <end position="175"/>
    </location>
</feature>
<dbReference type="AlphaFoldDB" id="A0A7X2SXC2"/>
<feature type="domain" description="Bacterial Ig-like" evidence="1">
    <location>
        <begin position="192"/>
        <end position="273"/>
    </location>
</feature>
<evidence type="ECO:0000313" key="3">
    <source>
        <dbReference type="Proteomes" id="UP000461948"/>
    </source>
</evidence>
<sequence>LVVTGTSVNVTEGSTVTLLFNNISYTAQVSASGRWTVIVPAEALTALADGPYTLTVTATDSGGATLSSEAALSVLATLPAPQIVSAFGDGLLNSSEIATAQTLSGTTGITGDGQTVSVLLNGATYNGTVDGNGNWQISVPASALAGLPEDLLNYTVTVQDAAGNTGSSQGSVTVDLTPPTLTLNTVAGDNSINIAESTAPIVLSGNSNAEAGQQVTITLNNQTWTTTVDQNGEWNLTLPAGSLAGIPAGAYILTVTVSDAAGNPVTETREITVATASLAVSIDTPFGDGYLNLAEQGVGQTLTGSTGVAGNGQTVSVTLGGNDYSATVDAQGNWTLTLTADQVQSLGEGVTTLVVNASDAAGNSGSLTSAVTVDLTPPVLTVNAIGGDNIINSVEVLEAVAISGSASVADAGQTVTVSFQNVDYTTQVLSDGTWEVTLPASVV</sequence>
<evidence type="ECO:0000259" key="1">
    <source>
        <dbReference type="Pfam" id="PF19077"/>
    </source>
</evidence>